<dbReference type="InterPro" id="IPR036603">
    <property type="entry name" value="RBP11-like"/>
</dbReference>
<keyword evidence="7" id="KW-1185">Reference proteome</keyword>
<dbReference type="AlphaFoldDB" id="F8AMH7"/>
<dbReference type="GeneID" id="10772135"/>
<dbReference type="HAMAP" id="MF_00261">
    <property type="entry name" value="RNApol_arch_Rpo11"/>
    <property type="match status" value="1"/>
</dbReference>
<evidence type="ECO:0000259" key="5">
    <source>
        <dbReference type="Pfam" id="PF13656"/>
    </source>
</evidence>
<keyword evidence="1 4" id="KW-0240">DNA-directed RNA polymerase</keyword>
<proteinExistence type="inferred from homology"/>
<dbReference type="GO" id="GO:0000428">
    <property type="term" value="C:DNA-directed RNA polymerase complex"/>
    <property type="evidence" value="ECO:0007669"/>
    <property type="project" value="UniProtKB-KW"/>
</dbReference>
<keyword evidence="4" id="KW-0808">Transferase</keyword>
<dbReference type="GO" id="GO:0046983">
    <property type="term" value="F:protein dimerization activity"/>
    <property type="evidence" value="ECO:0007669"/>
    <property type="project" value="InterPro"/>
</dbReference>
<accession>F8AMH7</accession>
<evidence type="ECO:0000313" key="7">
    <source>
        <dbReference type="Proteomes" id="UP000009296"/>
    </source>
</evidence>
<feature type="domain" description="DNA-directed RNA polymerase RBP11-like dimerisation" evidence="5">
    <location>
        <begin position="16"/>
        <end position="97"/>
    </location>
</feature>
<evidence type="ECO:0000256" key="1">
    <source>
        <dbReference type="ARBA" id="ARBA00022478"/>
    </source>
</evidence>
<dbReference type="EC" id="2.7.7.6" evidence="4"/>
<dbReference type="GO" id="GO:0005737">
    <property type="term" value="C:cytoplasm"/>
    <property type="evidence" value="ECO:0007669"/>
    <property type="project" value="UniProtKB-SubCell"/>
</dbReference>
<sequence>MNDKSIKILEKTKNSIEVELIDDDHSLCNLLKDILLEKKDKVIMASYVIEHPVLNPKTGRYISNPKLTVKTTDGNDAEEVLKESLKEVIDLCNKTLESLNQ</sequence>
<dbReference type="Pfam" id="PF13656">
    <property type="entry name" value="RNA_pol_L_2"/>
    <property type="match status" value="1"/>
</dbReference>
<comment type="similarity">
    <text evidence="4">Belongs to the archaeal Rpo11/eukaryotic RPB11/RPC19 RNA polymerase subunit family.</text>
</comment>
<protein>
    <recommendedName>
        <fullName evidence="4">DNA-directed RNA polymerase subunit Rpo11</fullName>
        <ecNumber evidence="4">2.7.7.6</ecNumber>
    </recommendedName>
    <alternativeName>
        <fullName evidence="4">DNA-directed RNA polymerase subunit L</fullName>
    </alternativeName>
</protein>
<dbReference type="NCBIfam" id="NF002234">
    <property type="entry name" value="PRK01146.1-2"/>
    <property type="match status" value="1"/>
</dbReference>
<keyword evidence="3 4" id="KW-0804">Transcription</keyword>
<dbReference type="CDD" id="cd06927">
    <property type="entry name" value="RNAP_L"/>
    <property type="match status" value="1"/>
</dbReference>
<keyword evidence="2 4" id="KW-0963">Cytoplasm</keyword>
<dbReference type="eggNOG" id="arCOG04111">
    <property type="taxonomic scope" value="Archaea"/>
</dbReference>
<evidence type="ECO:0000256" key="4">
    <source>
        <dbReference type="HAMAP-Rule" id="MF_00261"/>
    </source>
</evidence>
<comment type="catalytic activity">
    <reaction evidence="4">
        <text>RNA(n) + a ribonucleoside 5'-triphosphate = RNA(n+1) + diphosphate</text>
        <dbReference type="Rhea" id="RHEA:21248"/>
        <dbReference type="Rhea" id="RHEA-COMP:14527"/>
        <dbReference type="Rhea" id="RHEA-COMP:17342"/>
        <dbReference type="ChEBI" id="CHEBI:33019"/>
        <dbReference type="ChEBI" id="CHEBI:61557"/>
        <dbReference type="ChEBI" id="CHEBI:140395"/>
        <dbReference type="EC" id="2.7.7.6"/>
    </reaction>
</comment>
<dbReference type="Gene3D" id="3.30.1360.10">
    <property type="entry name" value="RNA polymerase, RBP11-like subunit"/>
    <property type="match status" value="1"/>
</dbReference>
<dbReference type="GO" id="GO:0006351">
    <property type="term" value="P:DNA-templated transcription"/>
    <property type="evidence" value="ECO:0007669"/>
    <property type="project" value="UniProtKB-UniRule"/>
</dbReference>
<dbReference type="InterPro" id="IPR022905">
    <property type="entry name" value="Rpo11-like"/>
</dbReference>
<gene>
    <name evidence="4" type="primary">rpo11</name>
    <name evidence="4" type="synonym">rpoL</name>
    <name evidence="6" type="ordered locus">Metok_0019</name>
</gene>
<dbReference type="OrthoDB" id="24205at2157"/>
<dbReference type="STRING" id="647113.Metok_0019"/>
<organism evidence="6 7">
    <name type="scientific">Methanothermococcus okinawensis (strain DSM 14208 / JCM 11175 / IH1)</name>
    <dbReference type="NCBI Taxonomy" id="647113"/>
    <lineage>
        <taxon>Archaea</taxon>
        <taxon>Methanobacteriati</taxon>
        <taxon>Methanobacteriota</taxon>
        <taxon>Methanomada group</taxon>
        <taxon>Methanococci</taxon>
        <taxon>Methanococcales</taxon>
        <taxon>Methanococcaceae</taxon>
        <taxon>Methanothermococcus</taxon>
    </lineage>
</organism>
<evidence type="ECO:0000256" key="3">
    <source>
        <dbReference type="ARBA" id="ARBA00023163"/>
    </source>
</evidence>
<comment type="function">
    <text evidence="4">DNA-dependent RNA polymerase (RNAP) catalyzes the transcription of DNA into RNA using the four ribonucleoside triphosphates as substrates.</text>
</comment>
<name>F8AMH7_METOI</name>
<comment type="subunit">
    <text evidence="4">Part of the RNA polymerase complex.</text>
</comment>
<dbReference type="KEGG" id="mok:Metok_0019"/>
<evidence type="ECO:0000313" key="6">
    <source>
        <dbReference type="EMBL" id="AEH06017.1"/>
    </source>
</evidence>
<dbReference type="GO" id="GO:0003899">
    <property type="term" value="F:DNA-directed RNA polymerase activity"/>
    <property type="evidence" value="ECO:0007669"/>
    <property type="project" value="UniProtKB-UniRule"/>
</dbReference>
<evidence type="ECO:0000256" key="2">
    <source>
        <dbReference type="ARBA" id="ARBA00022490"/>
    </source>
</evidence>
<reference evidence="6" key="1">
    <citation type="submission" date="2011-05" db="EMBL/GenBank/DDBJ databases">
        <title>Complete sequence of chromosome of Methanothermococcus okinawensis IH1.</title>
        <authorList>
            <consortium name="US DOE Joint Genome Institute"/>
            <person name="Lucas S."/>
            <person name="Han J."/>
            <person name="Lapidus A."/>
            <person name="Cheng J.-F."/>
            <person name="Goodwin L."/>
            <person name="Pitluck S."/>
            <person name="Peters L."/>
            <person name="Mikhailova N."/>
            <person name="Held B."/>
            <person name="Han C."/>
            <person name="Tapia R."/>
            <person name="Land M."/>
            <person name="Hauser L."/>
            <person name="Kyrpides N."/>
            <person name="Ivanova N."/>
            <person name="Pagani I."/>
            <person name="Sieprawska-Lupa M."/>
            <person name="Takai K."/>
            <person name="Miyazaki J."/>
            <person name="Whitman W."/>
            <person name="Woyke T."/>
        </authorList>
    </citation>
    <scope>NUCLEOTIDE SEQUENCE</scope>
    <source>
        <strain evidence="6">IH1</strain>
    </source>
</reference>
<dbReference type="RefSeq" id="WP_013866203.1">
    <property type="nucleotide sequence ID" value="NC_015636.1"/>
</dbReference>
<dbReference type="EMBL" id="CP002792">
    <property type="protein sequence ID" value="AEH06017.1"/>
    <property type="molecule type" value="Genomic_DNA"/>
</dbReference>
<dbReference type="SUPFAM" id="SSF55257">
    <property type="entry name" value="RBP11-like subunits of RNA polymerase"/>
    <property type="match status" value="1"/>
</dbReference>
<dbReference type="HOGENOM" id="CLU_090381_5_0_2"/>
<comment type="subcellular location">
    <subcellularLocation>
        <location evidence="4">Cytoplasm</location>
    </subcellularLocation>
</comment>
<keyword evidence="4" id="KW-0548">Nucleotidyltransferase</keyword>
<dbReference type="InterPro" id="IPR009025">
    <property type="entry name" value="RBP11-like_dimer"/>
</dbReference>
<dbReference type="Proteomes" id="UP000009296">
    <property type="component" value="Chromosome"/>
</dbReference>